<keyword evidence="3" id="KW-1185">Reference proteome</keyword>
<organism evidence="2 3">
    <name type="scientific">Colletotrichum paranaense</name>
    <dbReference type="NCBI Taxonomy" id="1914294"/>
    <lineage>
        <taxon>Eukaryota</taxon>
        <taxon>Fungi</taxon>
        <taxon>Dikarya</taxon>
        <taxon>Ascomycota</taxon>
        <taxon>Pezizomycotina</taxon>
        <taxon>Sordariomycetes</taxon>
        <taxon>Hypocreomycetidae</taxon>
        <taxon>Glomerellales</taxon>
        <taxon>Glomerellaceae</taxon>
        <taxon>Colletotrichum</taxon>
        <taxon>Colletotrichum acutatum species complex</taxon>
    </lineage>
</organism>
<comment type="caution">
    <text evidence="2">The sequence shown here is derived from an EMBL/GenBank/DDBJ whole genome shotgun (WGS) entry which is preliminary data.</text>
</comment>
<dbReference type="GeneID" id="85370985"/>
<accession>A0ABQ9T0J4</accession>
<evidence type="ECO:0000313" key="3">
    <source>
        <dbReference type="Proteomes" id="UP001241169"/>
    </source>
</evidence>
<protein>
    <submittedName>
        <fullName evidence="2">Uncharacterized protein</fullName>
    </submittedName>
</protein>
<evidence type="ECO:0000313" key="2">
    <source>
        <dbReference type="EMBL" id="KAK1545297.1"/>
    </source>
</evidence>
<dbReference type="RefSeq" id="XP_060354414.1">
    <property type="nucleotide sequence ID" value="XM_060487086.1"/>
</dbReference>
<reference evidence="2 3" key="1">
    <citation type="submission" date="2016-10" db="EMBL/GenBank/DDBJ databases">
        <title>The genome sequence of Colletotrichum fioriniae PJ7.</title>
        <authorList>
            <person name="Baroncelli R."/>
        </authorList>
    </citation>
    <scope>NUCLEOTIDE SEQUENCE [LARGE SCALE GENOMIC DNA]</scope>
    <source>
        <strain evidence="2 3">IMI 384185</strain>
    </source>
</reference>
<proteinExistence type="predicted"/>
<feature type="region of interest" description="Disordered" evidence="1">
    <location>
        <begin position="168"/>
        <end position="196"/>
    </location>
</feature>
<dbReference type="Proteomes" id="UP001241169">
    <property type="component" value="Unassembled WGS sequence"/>
</dbReference>
<name>A0ABQ9T0J4_9PEZI</name>
<gene>
    <name evidence="2" type="ORF">CPAR01_02799</name>
</gene>
<dbReference type="EMBL" id="MOPA01000002">
    <property type="protein sequence ID" value="KAK1545297.1"/>
    <property type="molecule type" value="Genomic_DNA"/>
</dbReference>
<evidence type="ECO:0000256" key="1">
    <source>
        <dbReference type="SAM" id="MobiDB-lite"/>
    </source>
</evidence>
<sequence length="196" mass="21322">MTRFKLSLKSEPWAFLNSNSLDENVTAQDRRVSTELEVRRGTKQGTYIIFPTPLWSSLRTPISGSLGGQLGGVLLGGTSRLPILACLEIGSFPFPDPQRAVGQLVGGVHHPFLPTFLDSLSPCLNLFPCIHRSGAAAAQEARTHQYPTATHLTSAALKWPRPQLKGNDDVHLAAFPPSKPPSPNLPFSSRRVSLLH</sequence>